<dbReference type="Pfam" id="PF10065">
    <property type="entry name" value="DUF2303"/>
    <property type="match status" value="1"/>
</dbReference>
<comment type="caution">
    <text evidence="1">The sequence shown here is derived from an EMBL/GenBank/DDBJ whole genome shotgun (WGS) entry which is preliminary data.</text>
</comment>
<name>A0A7J5DQM1_NOCSI</name>
<dbReference type="EMBL" id="WBVM01000007">
    <property type="protein sequence ID" value="KAB2806961.1"/>
    <property type="molecule type" value="Genomic_DNA"/>
</dbReference>
<gene>
    <name evidence="1" type="ORF">F9L07_28425</name>
</gene>
<reference evidence="1 2" key="1">
    <citation type="submission" date="2019-09" db="EMBL/GenBank/DDBJ databases">
        <title>Pimelobacter sp. isolated from Paulinella.</title>
        <authorList>
            <person name="Jeong S.E."/>
        </authorList>
    </citation>
    <scope>NUCLEOTIDE SEQUENCE [LARGE SCALE GENOMIC DNA]</scope>
    <source>
        <strain evidence="1 2">Pch-N</strain>
    </source>
</reference>
<evidence type="ECO:0000313" key="1">
    <source>
        <dbReference type="EMBL" id="KAB2806961.1"/>
    </source>
</evidence>
<accession>A0A7J5DQM1</accession>
<organism evidence="1 2">
    <name type="scientific">Nocardioides simplex</name>
    <name type="common">Arthrobacter simplex</name>
    <dbReference type="NCBI Taxonomy" id="2045"/>
    <lineage>
        <taxon>Bacteria</taxon>
        <taxon>Bacillati</taxon>
        <taxon>Actinomycetota</taxon>
        <taxon>Actinomycetes</taxon>
        <taxon>Propionibacteriales</taxon>
        <taxon>Nocardioidaceae</taxon>
        <taxon>Pimelobacter</taxon>
    </lineage>
</organism>
<evidence type="ECO:0000313" key="2">
    <source>
        <dbReference type="Proteomes" id="UP000449906"/>
    </source>
</evidence>
<sequence length="287" mass="31312">MTNYSTPDHATDTEAAVRAGIAIAPPAPLGDSDRFFVQTVPAGAATHVHDLRALAEPLAEFPYRKKGTVHVHDARSFVEYVEKHQLSGTEVWADLSRRSLVAVINAGDESDSASDEGVAGHGDHRVVLELLHSDEWKTWTNRDKEWLDQATFAEHLEDHAINVVYPDAATMLEIAASLQATRTADIKAGVRLDNGQVQLRYEETETATAGQTGELEIPTIFVVALAPYVGAEPVEVEARFRYRLRQGNLLLSYALLNPADIARSVFTAIVDDVRGAVTAPVLLGRPE</sequence>
<dbReference type="InterPro" id="IPR019276">
    <property type="entry name" value="DUF2303"/>
</dbReference>
<dbReference type="AlphaFoldDB" id="A0A7J5DQM1"/>
<proteinExistence type="predicted"/>
<dbReference type="RefSeq" id="WP_151583291.1">
    <property type="nucleotide sequence ID" value="NZ_WBVM01000007.1"/>
</dbReference>
<protein>
    <submittedName>
        <fullName evidence="1">DUF2303 family protein</fullName>
    </submittedName>
</protein>
<dbReference type="Proteomes" id="UP000449906">
    <property type="component" value="Unassembled WGS sequence"/>
</dbReference>